<dbReference type="RefSeq" id="WP_301131728.1">
    <property type="nucleotide sequence ID" value="NZ_JAUHPW010000003.1"/>
</dbReference>
<dbReference type="EMBL" id="JAUHPW010000003">
    <property type="protein sequence ID" value="MDN4475283.1"/>
    <property type="molecule type" value="Genomic_DNA"/>
</dbReference>
<dbReference type="Gene3D" id="1.20.58.370">
    <property type="entry name" value="MalF N-terminal region-like"/>
    <property type="match status" value="1"/>
</dbReference>
<evidence type="ECO:0000313" key="10">
    <source>
        <dbReference type="Proteomes" id="UP001172728"/>
    </source>
</evidence>
<feature type="transmembrane region" description="Helical" evidence="7">
    <location>
        <begin position="25"/>
        <end position="46"/>
    </location>
</feature>
<feature type="transmembrane region" description="Helical" evidence="7">
    <location>
        <begin position="86"/>
        <end position="110"/>
    </location>
</feature>
<protein>
    <submittedName>
        <fullName evidence="9">Sugar ABC transporter permease</fullName>
    </submittedName>
</protein>
<evidence type="ECO:0000256" key="7">
    <source>
        <dbReference type="RuleBase" id="RU363032"/>
    </source>
</evidence>
<sequence length="315" mass="33679">MTPTTRTLATRRTDGRLKRGEAARYYRYLIPGLLGLILVVIVPALANLGLSFTQWSGVGTPEFVGLDNYSALMGDATFWRAFGNSAATIVAMAIIPTFAGLFLAALLFDFLAPRFGGATSSLFRTVIYLPQIIPIAVAGVLWDFLLQPQTGAVNEALRAVGLDGAASNWLGDPSLALPTVMVILLWLQLGYTVVIFVAGMSRIDPALHEAASLDGASWLQRFRVITVSSLAPEIIVILLTTTVAALKVFAPIYVLTAGGPANATMVPSYFAFYNFFSTLKVGYGAAISTVLAVLLTVLAVVLLAIQHRHQEGTRS</sequence>
<dbReference type="InterPro" id="IPR035277">
    <property type="entry name" value="MalF_N"/>
</dbReference>
<dbReference type="InterPro" id="IPR051393">
    <property type="entry name" value="ABC_transporter_permease"/>
</dbReference>
<comment type="caution">
    <text evidence="9">The sequence shown here is derived from an EMBL/GenBank/DDBJ whole genome shotgun (WGS) entry which is preliminary data.</text>
</comment>
<dbReference type="InterPro" id="IPR000515">
    <property type="entry name" value="MetI-like"/>
</dbReference>
<reference evidence="9" key="1">
    <citation type="submission" date="2023-06" db="EMBL/GenBank/DDBJ databases">
        <title>Sysu t00192.</title>
        <authorList>
            <person name="Gao L."/>
            <person name="Fang B.-Z."/>
            <person name="Li W.-J."/>
        </authorList>
    </citation>
    <scope>NUCLEOTIDE SEQUENCE</scope>
    <source>
        <strain evidence="9">SYSU T00192</strain>
    </source>
</reference>
<feature type="transmembrane region" description="Helical" evidence="7">
    <location>
        <begin position="175"/>
        <end position="198"/>
    </location>
</feature>
<dbReference type="CDD" id="cd06261">
    <property type="entry name" value="TM_PBP2"/>
    <property type="match status" value="1"/>
</dbReference>
<evidence type="ECO:0000256" key="3">
    <source>
        <dbReference type="ARBA" id="ARBA00022475"/>
    </source>
</evidence>
<dbReference type="Gene3D" id="1.10.3720.10">
    <property type="entry name" value="MetI-like"/>
    <property type="match status" value="1"/>
</dbReference>
<proteinExistence type="inferred from homology"/>
<organism evidence="9 10">
    <name type="scientific">Demequina litoralis</name>
    <dbReference type="NCBI Taxonomy" id="3051660"/>
    <lineage>
        <taxon>Bacteria</taxon>
        <taxon>Bacillati</taxon>
        <taxon>Actinomycetota</taxon>
        <taxon>Actinomycetes</taxon>
        <taxon>Micrococcales</taxon>
        <taxon>Demequinaceae</taxon>
        <taxon>Demequina</taxon>
    </lineage>
</organism>
<feature type="domain" description="ABC transmembrane type-1" evidence="8">
    <location>
        <begin position="82"/>
        <end position="304"/>
    </location>
</feature>
<dbReference type="Pfam" id="PF00528">
    <property type="entry name" value="BPD_transp_1"/>
    <property type="match status" value="1"/>
</dbReference>
<evidence type="ECO:0000256" key="2">
    <source>
        <dbReference type="ARBA" id="ARBA00022448"/>
    </source>
</evidence>
<evidence type="ECO:0000256" key="5">
    <source>
        <dbReference type="ARBA" id="ARBA00022989"/>
    </source>
</evidence>
<keyword evidence="5 7" id="KW-1133">Transmembrane helix</keyword>
<keyword evidence="10" id="KW-1185">Reference proteome</keyword>
<keyword evidence="4 7" id="KW-0812">Transmembrane</keyword>
<accession>A0ABT8G819</accession>
<dbReference type="Proteomes" id="UP001172728">
    <property type="component" value="Unassembled WGS sequence"/>
</dbReference>
<comment type="subcellular location">
    <subcellularLocation>
        <location evidence="1 7">Cell membrane</location>
        <topology evidence="1 7">Multi-pass membrane protein</topology>
    </subcellularLocation>
</comment>
<evidence type="ECO:0000259" key="8">
    <source>
        <dbReference type="PROSITE" id="PS50928"/>
    </source>
</evidence>
<evidence type="ECO:0000256" key="4">
    <source>
        <dbReference type="ARBA" id="ARBA00022692"/>
    </source>
</evidence>
<name>A0ABT8G819_9MICO</name>
<keyword evidence="6 7" id="KW-0472">Membrane</keyword>
<keyword evidence="2 7" id="KW-0813">Transport</keyword>
<comment type="similarity">
    <text evidence="7">Belongs to the binding-protein-dependent transport system permease family.</text>
</comment>
<keyword evidence="3" id="KW-1003">Cell membrane</keyword>
<dbReference type="InterPro" id="IPR035906">
    <property type="entry name" value="MetI-like_sf"/>
</dbReference>
<dbReference type="PANTHER" id="PTHR30193">
    <property type="entry name" value="ABC TRANSPORTER PERMEASE PROTEIN"/>
    <property type="match status" value="1"/>
</dbReference>
<evidence type="ECO:0000256" key="6">
    <source>
        <dbReference type="ARBA" id="ARBA00023136"/>
    </source>
</evidence>
<feature type="transmembrane region" description="Helical" evidence="7">
    <location>
        <begin position="230"/>
        <end position="255"/>
    </location>
</feature>
<dbReference type="PROSITE" id="PS50928">
    <property type="entry name" value="ABC_TM1"/>
    <property type="match status" value="1"/>
</dbReference>
<dbReference type="SUPFAM" id="SSF160964">
    <property type="entry name" value="MalF N-terminal region-like"/>
    <property type="match status" value="1"/>
</dbReference>
<evidence type="ECO:0000313" key="9">
    <source>
        <dbReference type="EMBL" id="MDN4475283.1"/>
    </source>
</evidence>
<evidence type="ECO:0000256" key="1">
    <source>
        <dbReference type="ARBA" id="ARBA00004651"/>
    </source>
</evidence>
<feature type="transmembrane region" description="Helical" evidence="7">
    <location>
        <begin position="122"/>
        <end position="142"/>
    </location>
</feature>
<dbReference type="SUPFAM" id="SSF161098">
    <property type="entry name" value="MetI-like"/>
    <property type="match status" value="1"/>
</dbReference>
<feature type="transmembrane region" description="Helical" evidence="7">
    <location>
        <begin position="281"/>
        <end position="305"/>
    </location>
</feature>
<gene>
    <name evidence="9" type="ORF">QQX09_05355</name>
</gene>
<dbReference type="PANTHER" id="PTHR30193:SF37">
    <property type="entry name" value="INNER MEMBRANE ABC TRANSPORTER PERMEASE PROTEIN YCJO"/>
    <property type="match status" value="1"/>
</dbReference>